<proteinExistence type="predicted"/>
<keyword evidence="2" id="KW-1185">Reference proteome</keyword>
<sequence>MKEVIIAYFKSLEQTERAIDFLNNARLANSCVSLICPINPYTAQKFNEEYAIELTGTREVGMLHDFHGQLVEMPLAEVPGVGKVALAGPLSDDIAKKGLFKALLPLGFTESKVRKIKKALKNNEVVVIIETEKEKVNEAANILADFGGRHVEKWNPHTERASITHG</sequence>
<dbReference type="Proteomes" id="UP000604066">
    <property type="component" value="Unassembled WGS sequence"/>
</dbReference>
<evidence type="ECO:0000313" key="1">
    <source>
        <dbReference type="EMBL" id="NYE58650.1"/>
    </source>
</evidence>
<name>A0ABX2RCA6_9THEO</name>
<comment type="caution">
    <text evidence="1">The sequence shown here is derived from an EMBL/GenBank/DDBJ whole genome shotgun (WGS) entry which is preliminary data.</text>
</comment>
<accession>A0ABX2RCA6</accession>
<gene>
    <name evidence="1" type="ORF">HDG70_002401</name>
</gene>
<protein>
    <submittedName>
        <fullName evidence="1">Uncharacterized protein</fullName>
    </submittedName>
</protein>
<dbReference type="EMBL" id="JACCBS010000003">
    <property type="protein sequence ID" value="NYE58650.1"/>
    <property type="molecule type" value="Genomic_DNA"/>
</dbReference>
<reference evidence="1 2" key="1">
    <citation type="submission" date="2020-07" db="EMBL/GenBank/DDBJ databases">
        <title>Genomic Encyclopedia of Type Strains, Phase III (KMG-III): the genomes of soil and plant-associated and newly described type strains.</title>
        <authorList>
            <person name="Whitman W."/>
        </authorList>
    </citation>
    <scope>NUCLEOTIDE SEQUENCE [LARGE SCALE GENOMIC DNA]</scope>
    <source>
        <strain evidence="1 2">DSM 11255</strain>
    </source>
</reference>
<organism evidence="1 2">
    <name type="scientific">Carboxydothermus ferrireducens DSM 11255</name>
    <dbReference type="NCBI Taxonomy" id="1119529"/>
    <lineage>
        <taxon>Bacteria</taxon>
        <taxon>Bacillati</taxon>
        <taxon>Bacillota</taxon>
        <taxon>Clostridia</taxon>
        <taxon>Thermoanaerobacterales</taxon>
        <taxon>Thermoanaerobacteraceae</taxon>
        <taxon>Carboxydothermus</taxon>
    </lineage>
</organism>
<dbReference type="RefSeq" id="WP_028052768.1">
    <property type="nucleotide sequence ID" value="NZ_ATYG01000030.1"/>
</dbReference>
<evidence type="ECO:0000313" key="2">
    <source>
        <dbReference type="Proteomes" id="UP000604066"/>
    </source>
</evidence>